<keyword evidence="2" id="KW-1185">Reference proteome</keyword>
<evidence type="ECO:0000313" key="1">
    <source>
        <dbReference type="EMBL" id="KAF0768603.1"/>
    </source>
</evidence>
<accession>A0A6G0ZDC8</accession>
<organism evidence="1 2">
    <name type="scientific">Aphis craccivora</name>
    <name type="common">Cowpea aphid</name>
    <dbReference type="NCBI Taxonomy" id="307492"/>
    <lineage>
        <taxon>Eukaryota</taxon>
        <taxon>Metazoa</taxon>
        <taxon>Ecdysozoa</taxon>
        <taxon>Arthropoda</taxon>
        <taxon>Hexapoda</taxon>
        <taxon>Insecta</taxon>
        <taxon>Pterygota</taxon>
        <taxon>Neoptera</taxon>
        <taxon>Paraneoptera</taxon>
        <taxon>Hemiptera</taxon>
        <taxon>Sternorrhyncha</taxon>
        <taxon>Aphidomorpha</taxon>
        <taxon>Aphidoidea</taxon>
        <taxon>Aphididae</taxon>
        <taxon>Aphidini</taxon>
        <taxon>Aphis</taxon>
        <taxon>Aphis</taxon>
    </lineage>
</organism>
<protein>
    <submittedName>
        <fullName evidence="1">Uncharacterized protein</fullName>
    </submittedName>
</protein>
<sequence>MVFFLYTTPRRRSVLALQGPRRDMTSYQDPVILRKIVRDDENNDDGPRYIVYIFTAGSQPVPE</sequence>
<evidence type="ECO:0000313" key="2">
    <source>
        <dbReference type="Proteomes" id="UP000478052"/>
    </source>
</evidence>
<reference evidence="1 2" key="1">
    <citation type="submission" date="2019-08" db="EMBL/GenBank/DDBJ databases">
        <title>Whole genome of Aphis craccivora.</title>
        <authorList>
            <person name="Voronova N.V."/>
            <person name="Shulinski R.S."/>
            <person name="Bandarenka Y.V."/>
            <person name="Zhorov D.G."/>
            <person name="Warner D."/>
        </authorList>
    </citation>
    <scope>NUCLEOTIDE SEQUENCE [LARGE SCALE GENOMIC DNA]</scope>
    <source>
        <strain evidence="1">180601</strain>
        <tissue evidence="1">Whole Body</tissue>
    </source>
</reference>
<dbReference type="EMBL" id="VUJU01000739">
    <property type="protein sequence ID" value="KAF0768603.1"/>
    <property type="molecule type" value="Genomic_DNA"/>
</dbReference>
<name>A0A6G0ZDC8_APHCR</name>
<comment type="caution">
    <text evidence="1">The sequence shown here is derived from an EMBL/GenBank/DDBJ whole genome shotgun (WGS) entry which is preliminary data.</text>
</comment>
<dbReference type="AlphaFoldDB" id="A0A6G0ZDC8"/>
<dbReference type="Proteomes" id="UP000478052">
    <property type="component" value="Unassembled WGS sequence"/>
</dbReference>
<gene>
    <name evidence="1" type="ORF">FWK35_00034543</name>
</gene>
<proteinExistence type="predicted"/>